<proteinExistence type="predicted"/>
<accession>W1YL14</accession>
<name>W1YL14_9ZZZZ</name>
<comment type="caution">
    <text evidence="1">The sequence shown here is derived from an EMBL/GenBank/DDBJ whole genome shotgun (WGS) entry which is preliminary data.</text>
</comment>
<organism evidence="1">
    <name type="scientific">human gut metagenome</name>
    <dbReference type="NCBI Taxonomy" id="408170"/>
    <lineage>
        <taxon>unclassified sequences</taxon>
        <taxon>metagenomes</taxon>
        <taxon>organismal metagenomes</taxon>
    </lineage>
</organism>
<reference evidence="1" key="1">
    <citation type="submission" date="2013-12" db="EMBL/GenBank/DDBJ databases">
        <title>A Varibaculum cambriense genome reconstructed from a premature infant gut community with otherwise low bacterial novelty that shifts toward anaerobic metabolism during the third week of life.</title>
        <authorList>
            <person name="Brown C.T."/>
            <person name="Sharon I."/>
            <person name="Thomas B.C."/>
            <person name="Castelle C.J."/>
            <person name="Morowitz M.J."/>
            <person name="Banfield J.F."/>
        </authorList>
    </citation>
    <scope>NUCLEOTIDE SEQUENCE</scope>
</reference>
<dbReference type="EMBL" id="AZMM01002768">
    <property type="protein sequence ID" value="ETJ43233.1"/>
    <property type="molecule type" value="Genomic_DNA"/>
</dbReference>
<evidence type="ECO:0000313" key="1">
    <source>
        <dbReference type="EMBL" id="ETJ43233.1"/>
    </source>
</evidence>
<sequence length="25" mass="2907">LISTTDLAFIATIYLLIFNYKTPFQ</sequence>
<protein>
    <submittedName>
        <fullName evidence="1">Uncharacterized protein</fullName>
    </submittedName>
</protein>
<dbReference type="AlphaFoldDB" id="W1YL14"/>
<gene>
    <name evidence="1" type="ORF">Q604_UNBC02768G0001</name>
</gene>
<feature type="non-terminal residue" evidence="1">
    <location>
        <position position="1"/>
    </location>
</feature>